<dbReference type="EMBL" id="CABVHP010000007">
    <property type="protein sequence ID" value="VVO02980.1"/>
    <property type="molecule type" value="Genomic_DNA"/>
</dbReference>
<accession>A0A5E7CE31</accession>
<evidence type="ECO:0000313" key="1">
    <source>
        <dbReference type="EMBL" id="VVO02980.1"/>
    </source>
</evidence>
<organism evidence="1 2">
    <name type="scientific">Pseudomonas fluorescens</name>
    <dbReference type="NCBI Taxonomy" id="294"/>
    <lineage>
        <taxon>Bacteria</taxon>
        <taxon>Pseudomonadati</taxon>
        <taxon>Pseudomonadota</taxon>
        <taxon>Gammaproteobacteria</taxon>
        <taxon>Pseudomonadales</taxon>
        <taxon>Pseudomonadaceae</taxon>
        <taxon>Pseudomonas</taxon>
    </lineage>
</organism>
<dbReference type="AlphaFoldDB" id="A0A5E7CE31"/>
<name>A0A5E7CE31_PSEFL</name>
<dbReference type="Proteomes" id="UP000326557">
    <property type="component" value="Unassembled WGS sequence"/>
</dbReference>
<sequence>MRGVEITDSPCVGAGLPAMDVNDNACFLDKRVIVNTLREQARSYKSDMDIANG</sequence>
<proteinExistence type="predicted"/>
<gene>
    <name evidence="1" type="ORF">PS704_02812</name>
</gene>
<protein>
    <submittedName>
        <fullName evidence="1">Uncharacterized protein</fullName>
    </submittedName>
</protein>
<reference evidence="1 2" key="1">
    <citation type="submission" date="2019-09" db="EMBL/GenBank/DDBJ databases">
        <authorList>
            <person name="Chandra G."/>
            <person name="Truman W A."/>
        </authorList>
    </citation>
    <scope>NUCLEOTIDE SEQUENCE [LARGE SCALE GENOMIC DNA]</scope>
    <source>
        <strain evidence="1">PS704</strain>
    </source>
</reference>
<evidence type="ECO:0000313" key="2">
    <source>
        <dbReference type="Proteomes" id="UP000326557"/>
    </source>
</evidence>